<dbReference type="SUPFAM" id="SSF46785">
    <property type="entry name" value="Winged helix' DNA-binding domain"/>
    <property type="match status" value="1"/>
</dbReference>
<organism evidence="2 3">
    <name type="scientific">Devosia insulae DS-56</name>
    <dbReference type="NCBI Taxonomy" id="1116389"/>
    <lineage>
        <taxon>Bacteria</taxon>
        <taxon>Pseudomonadati</taxon>
        <taxon>Pseudomonadota</taxon>
        <taxon>Alphaproteobacteria</taxon>
        <taxon>Hyphomicrobiales</taxon>
        <taxon>Devosiaceae</taxon>
        <taxon>Devosia</taxon>
    </lineage>
</organism>
<dbReference type="Proteomes" id="UP000095463">
    <property type="component" value="Unassembled WGS sequence"/>
</dbReference>
<dbReference type="Gene3D" id="1.10.10.10">
    <property type="entry name" value="Winged helix-like DNA-binding domain superfamily/Winged helix DNA-binding domain"/>
    <property type="match status" value="1"/>
</dbReference>
<dbReference type="PANTHER" id="PTHR18964:SF149">
    <property type="entry name" value="BIFUNCTIONAL UDP-N-ACETYLGLUCOSAMINE 2-EPIMERASE_N-ACETYLMANNOSAMINE KINASE"/>
    <property type="match status" value="1"/>
</dbReference>
<comment type="similarity">
    <text evidence="1">Belongs to the ROK (NagC/XylR) family.</text>
</comment>
<dbReference type="AlphaFoldDB" id="A0A1E5XSU8"/>
<evidence type="ECO:0000313" key="3">
    <source>
        <dbReference type="Proteomes" id="UP000095463"/>
    </source>
</evidence>
<dbReference type="InterPro" id="IPR036390">
    <property type="entry name" value="WH_DNA-bd_sf"/>
</dbReference>
<gene>
    <name evidence="2" type="ORF">VW23_015125</name>
</gene>
<dbReference type="Pfam" id="PF00480">
    <property type="entry name" value="ROK"/>
    <property type="match status" value="1"/>
</dbReference>
<dbReference type="InterPro" id="IPR043129">
    <property type="entry name" value="ATPase_NBD"/>
</dbReference>
<evidence type="ECO:0008006" key="4">
    <source>
        <dbReference type="Google" id="ProtNLM"/>
    </source>
</evidence>
<dbReference type="PANTHER" id="PTHR18964">
    <property type="entry name" value="ROK (REPRESSOR, ORF, KINASE) FAMILY"/>
    <property type="match status" value="1"/>
</dbReference>
<dbReference type="InterPro" id="IPR036388">
    <property type="entry name" value="WH-like_DNA-bd_sf"/>
</dbReference>
<dbReference type="SUPFAM" id="SSF53067">
    <property type="entry name" value="Actin-like ATPase domain"/>
    <property type="match status" value="1"/>
</dbReference>
<dbReference type="InterPro" id="IPR000600">
    <property type="entry name" value="ROK"/>
</dbReference>
<protein>
    <recommendedName>
        <fullName evidence="4">HTH marR-type domain-containing protein</fullName>
    </recommendedName>
</protein>
<evidence type="ECO:0000313" key="2">
    <source>
        <dbReference type="EMBL" id="OEO31676.1"/>
    </source>
</evidence>
<dbReference type="EMBL" id="LAJE02000150">
    <property type="protein sequence ID" value="OEO31676.1"/>
    <property type="molecule type" value="Genomic_DNA"/>
</dbReference>
<comment type="caution">
    <text evidence="2">The sequence shown here is derived from an EMBL/GenBank/DDBJ whole genome shotgun (WGS) entry which is preliminary data.</text>
</comment>
<keyword evidence="3" id="KW-1185">Reference proteome</keyword>
<reference evidence="2 3" key="1">
    <citation type="journal article" date="2015" name="Genome Announc.">
        <title>Genome Assemblies of Three Soil-Associated Devosia species: D. insulae, D. limi, and D. soli.</title>
        <authorList>
            <person name="Hassan Y.I."/>
            <person name="Lepp D."/>
            <person name="Zhou T."/>
        </authorList>
    </citation>
    <scope>NUCLEOTIDE SEQUENCE [LARGE SCALE GENOMIC DNA]</scope>
    <source>
        <strain evidence="2 3">DS-56</strain>
    </source>
</reference>
<dbReference type="Pfam" id="PF13412">
    <property type="entry name" value="HTH_24"/>
    <property type="match status" value="1"/>
</dbReference>
<dbReference type="Gene3D" id="3.30.420.40">
    <property type="match status" value="2"/>
</dbReference>
<evidence type="ECO:0000256" key="1">
    <source>
        <dbReference type="ARBA" id="ARBA00006479"/>
    </source>
</evidence>
<name>A0A1E5XSU8_9HYPH</name>
<proteinExistence type="inferred from homology"/>
<sequence length="399" mass="41857">MPPVARQLSVRAIMETILLNGPTSRAMLAKHTGLSRQTTTQVVLELERDGWLEVSGKMQGKLGRSAPTYELTAGSAYVLGIRLEGEIAQIALANIRGEVVGEIAAATDPRGGTHVVRQIGLLYRELTDRLGVPRDRVKLVVVGSPGVVDPVTGHIDIAPSIPHLGDINVVEELRAEIGVPLTIENGVKLSALGELWQGVARGARNFAYFGVGRGVGMGIVADGKLLRGGRGAAGEIAYLPLGGNPFDPSGFASGTFETAANVDALQRRYEAYGGGPGFSVTDILAAYGQGEAAAVAAIDETARLLALAIGAVHAVIDADLIVFGGSIGLRPEIVERVRGLLPRLMREPPKVEASALADRATLVGALGEALHRLHAELFGVEAVRRELTLSDLGKGRAPR</sequence>
<accession>A0A1E5XSU8</accession>